<proteinExistence type="predicted"/>
<name>A0A8J3CXM1_9BACT</name>
<dbReference type="AlphaFoldDB" id="A0A8J3CXM1"/>
<evidence type="ECO:0000313" key="2">
    <source>
        <dbReference type="Proteomes" id="UP000642809"/>
    </source>
</evidence>
<gene>
    <name evidence="1" type="ORF">GCM10008106_16760</name>
</gene>
<keyword evidence="2" id="KW-1185">Reference proteome</keyword>
<dbReference type="EMBL" id="BMYF01000008">
    <property type="protein sequence ID" value="GHB35911.1"/>
    <property type="molecule type" value="Genomic_DNA"/>
</dbReference>
<accession>A0A8J3CXM1</accession>
<comment type="caution">
    <text evidence="1">The sequence shown here is derived from an EMBL/GenBank/DDBJ whole genome shotgun (WGS) entry which is preliminary data.</text>
</comment>
<evidence type="ECO:0000313" key="1">
    <source>
        <dbReference type="EMBL" id="GHB35911.1"/>
    </source>
</evidence>
<sequence>MGVIGICVALAACNQKGSIYEYNEGLVLYLKQLPLDVNQNQSIVLIPIGGCYNCIGPALDYLQDSDPSVDLVIFTSTIQVELKRQSNIVFDQDGNFKQYETGVFSPVAFELRSGVVENLVDLNSSSKEEFKILIDKALDK</sequence>
<reference evidence="1" key="1">
    <citation type="journal article" date="2014" name="Int. J. Syst. Evol. Microbiol.">
        <title>Complete genome sequence of Corynebacterium casei LMG S-19264T (=DSM 44701T), isolated from a smear-ripened cheese.</title>
        <authorList>
            <consortium name="US DOE Joint Genome Institute (JGI-PGF)"/>
            <person name="Walter F."/>
            <person name="Albersmeier A."/>
            <person name="Kalinowski J."/>
            <person name="Ruckert C."/>
        </authorList>
    </citation>
    <scope>NUCLEOTIDE SEQUENCE</scope>
    <source>
        <strain evidence="1">KCTC 23224</strain>
    </source>
</reference>
<reference evidence="1" key="2">
    <citation type="submission" date="2020-09" db="EMBL/GenBank/DDBJ databases">
        <authorList>
            <person name="Sun Q."/>
            <person name="Kim S."/>
        </authorList>
    </citation>
    <scope>NUCLEOTIDE SEQUENCE</scope>
    <source>
        <strain evidence="1">KCTC 23224</strain>
    </source>
</reference>
<dbReference type="Proteomes" id="UP000642809">
    <property type="component" value="Unassembled WGS sequence"/>
</dbReference>
<organism evidence="1 2">
    <name type="scientific">Mongoliitalea lutea</name>
    <dbReference type="NCBI Taxonomy" id="849756"/>
    <lineage>
        <taxon>Bacteria</taxon>
        <taxon>Pseudomonadati</taxon>
        <taxon>Bacteroidota</taxon>
        <taxon>Cytophagia</taxon>
        <taxon>Cytophagales</taxon>
        <taxon>Cyclobacteriaceae</taxon>
        <taxon>Mongoliitalea</taxon>
    </lineage>
</organism>
<protein>
    <submittedName>
        <fullName evidence="1">Uncharacterized protein</fullName>
    </submittedName>
</protein>